<comment type="function">
    <text evidence="12 13">Mannosyltransferase involved in glycosylphosphatidylinositol-anchor biosynthesis. Transfers the first alpha-1,4-mannose to GlcN-acyl-PI during GPI precursor assembly. Required for cell wall integrity.</text>
</comment>
<keyword evidence="10 13" id="KW-1133">Transmembrane helix</keyword>
<feature type="transmembrane region" description="Helical" evidence="13">
    <location>
        <begin position="431"/>
        <end position="452"/>
    </location>
</feature>
<dbReference type="Proteomes" id="UP000646827">
    <property type="component" value="Unassembled WGS sequence"/>
</dbReference>
<dbReference type="GO" id="GO:1990529">
    <property type="term" value="C:glycosylphosphatidylinositol-mannosyltransferase I complex"/>
    <property type="evidence" value="ECO:0007669"/>
    <property type="project" value="TreeGrafter"/>
</dbReference>
<feature type="transmembrane region" description="Helical" evidence="13">
    <location>
        <begin position="341"/>
        <end position="365"/>
    </location>
</feature>
<keyword evidence="7 13" id="KW-0808">Transferase</keyword>
<evidence type="ECO:0000256" key="9">
    <source>
        <dbReference type="ARBA" id="ARBA00022824"/>
    </source>
</evidence>
<sequence length="479" mass="55534">MSNKWATFSNLCIAATLLRVVLLLYGEWQDAYLTVKYTDIDYMVFTDAARHVTQGESPYERATYRYTPLLAILLTPNIYWFFSFGKCIFALTDIVVGYLIHQILILRGMPSEKALWLDSLWLLNPMVANISTRGNAESLLAAMVLGTLYLILTRQFYPACALFGLAVHFKIYPIIYAIPLLFLLDKRYGDPVDFPHMMWSYQQARLYLLQRYLSDGGAKFEINEPPSSPSPSISSSSLKEEYTSLSDRVINQTRNLLRECMLFFTPSRILFGAVSAIVFFALTWFMYQLYGDEFLQHTYLYHVTRKDHRHNFSVWFYQMYLGFDAPVAGKLMGLLTFVPQLALVAATGIVFAKDIFFACFIQTFLFVTFNKVCTSQYFMWYICLLPLILPSTVTRFRWKGLMLIAAWAAGQGIWLNYAYHLEFLGENTFFSIWIASIIFFIINCWIAVELILNHRFEYVYSTTGRIRWVWGLGEPGVWN</sequence>
<evidence type="ECO:0000256" key="6">
    <source>
        <dbReference type="ARBA" id="ARBA00022676"/>
    </source>
</evidence>
<organism evidence="14 15">
    <name type="scientific">Circinella minor</name>
    <dbReference type="NCBI Taxonomy" id="1195481"/>
    <lineage>
        <taxon>Eukaryota</taxon>
        <taxon>Fungi</taxon>
        <taxon>Fungi incertae sedis</taxon>
        <taxon>Mucoromycota</taxon>
        <taxon>Mucoromycotina</taxon>
        <taxon>Mucoromycetes</taxon>
        <taxon>Mucorales</taxon>
        <taxon>Lichtheimiaceae</taxon>
        <taxon>Circinella</taxon>
    </lineage>
</organism>
<keyword evidence="5 13" id="KW-0337">GPI-anchor biosynthesis</keyword>
<dbReference type="EC" id="2.4.1.-" evidence="13"/>
<feature type="transmembrane region" description="Helical" evidence="13">
    <location>
        <begin position="401"/>
        <end position="419"/>
    </location>
</feature>
<dbReference type="GO" id="GO:0006506">
    <property type="term" value="P:GPI anchor biosynthetic process"/>
    <property type="evidence" value="ECO:0007669"/>
    <property type="project" value="UniProtKB-UniPathway"/>
</dbReference>
<dbReference type="GO" id="GO:0005789">
    <property type="term" value="C:endoplasmic reticulum membrane"/>
    <property type="evidence" value="ECO:0007669"/>
    <property type="project" value="UniProtKB-SubCell"/>
</dbReference>
<feature type="transmembrane region" description="Helical" evidence="13">
    <location>
        <begin position="377"/>
        <end position="394"/>
    </location>
</feature>
<comment type="pathway">
    <text evidence="2 13">Glycolipid biosynthesis; glycosylphosphatidylinositol-anchor biosynthesis.</text>
</comment>
<keyword evidence="11 13" id="KW-0472">Membrane</keyword>
<feature type="transmembrane region" description="Helical" evidence="13">
    <location>
        <begin position="163"/>
        <end position="184"/>
    </location>
</feature>
<proteinExistence type="inferred from homology"/>
<evidence type="ECO:0000256" key="3">
    <source>
        <dbReference type="ARBA" id="ARBA00011071"/>
    </source>
</evidence>
<accession>A0A8H7SEA5</accession>
<comment type="similarity">
    <text evidence="3 13">Belongs to the PIGM family.</text>
</comment>
<dbReference type="GO" id="GO:0004376">
    <property type="term" value="F:GPI mannosyltransferase activity"/>
    <property type="evidence" value="ECO:0007669"/>
    <property type="project" value="InterPro"/>
</dbReference>
<dbReference type="UniPathway" id="UPA00196"/>
<feature type="transmembrane region" description="Helical" evidence="13">
    <location>
        <begin position="269"/>
        <end position="290"/>
    </location>
</feature>
<evidence type="ECO:0000313" key="15">
    <source>
        <dbReference type="Proteomes" id="UP000646827"/>
    </source>
</evidence>
<feature type="transmembrane region" description="Helical" evidence="13">
    <location>
        <begin position="78"/>
        <end position="100"/>
    </location>
</feature>
<evidence type="ECO:0000256" key="5">
    <source>
        <dbReference type="ARBA" id="ARBA00022502"/>
    </source>
</evidence>
<evidence type="ECO:0000256" key="10">
    <source>
        <dbReference type="ARBA" id="ARBA00022989"/>
    </source>
</evidence>
<reference evidence="14 15" key="1">
    <citation type="submission" date="2020-12" db="EMBL/GenBank/DDBJ databases">
        <title>Metabolic potential, ecology and presence of endohyphal bacteria is reflected in genomic diversity of Mucoromycotina.</title>
        <authorList>
            <person name="Muszewska A."/>
            <person name="Okrasinska A."/>
            <person name="Steczkiewicz K."/>
            <person name="Drgas O."/>
            <person name="Orlowska M."/>
            <person name="Perlinska-Lenart U."/>
            <person name="Aleksandrzak-Piekarczyk T."/>
            <person name="Szatraj K."/>
            <person name="Zielenkiewicz U."/>
            <person name="Pilsyk S."/>
            <person name="Malc E."/>
            <person name="Mieczkowski P."/>
            <person name="Kruszewska J.S."/>
            <person name="Biernat P."/>
            <person name="Pawlowska J."/>
        </authorList>
    </citation>
    <scope>NUCLEOTIDE SEQUENCE [LARGE SCALE GENOMIC DNA]</scope>
    <source>
        <strain evidence="14 15">CBS 142.35</strain>
    </source>
</reference>
<evidence type="ECO:0000313" key="14">
    <source>
        <dbReference type="EMBL" id="KAG2226711.1"/>
    </source>
</evidence>
<comment type="caution">
    <text evidence="14">The sequence shown here is derived from an EMBL/GenBank/DDBJ whole genome shotgun (WGS) entry which is preliminary data.</text>
</comment>
<evidence type="ECO:0000256" key="7">
    <source>
        <dbReference type="ARBA" id="ARBA00022679"/>
    </source>
</evidence>
<dbReference type="PANTHER" id="PTHR12886">
    <property type="entry name" value="PIG-M MANNOSYLTRANSFERASE"/>
    <property type="match status" value="1"/>
</dbReference>
<dbReference type="OrthoDB" id="1741594at2759"/>
<evidence type="ECO:0000256" key="4">
    <source>
        <dbReference type="ARBA" id="ARBA00013797"/>
    </source>
</evidence>
<evidence type="ECO:0000256" key="12">
    <source>
        <dbReference type="ARBA" id="ARBA00025399"/>
    </source>
</evidence>
<feature type="transmembrane region" description="Helical" evidence="13">
    <location>
        <begin position="310"/>
        <end position="329"/>
    </location>
</feature>
<evidence type="ECO:0000256" key="2">
    <source>
        <dbReference type="ARBA" id="ARBA00004687"/>
    </source>
</evidence>
<keyword evidence="9 13" id="KW-0256">Endoplasmic reticulum</keyword>
<evidence type="ECO:0000256" key="1">
    <source>
        <dbReference type="ARBA" id="ARBA00004477"/>
    </source>
</evidence>
<dbReference type="Pfam" id="PF05007">
    <property type="entry name" value="Mannosyl_trans"/>
    <property type="match status" value="2"/>
</dbReference>
<evidence type="ECO:0000256" key="13">
    <source>
        <dbReference type="RuleBase" id="RU365064"/>
    </source>
</evidence>
<protein>
    <recommendedName>
        <fullName evidence="4 13">GPI mannosyltransferase 1</fullName>
        <ecNumber evidence="13">2.4.1.-</ecNumber>
    </recommendedName>
    <alternativeName>
        <fullName evidence="13">GPI mannosyltransferase I</fullName>
    </alternativeName>
</protein>
<dbReference type="GO" id="GO:0051751">
    <property type="term" value="F:alpha-1,4-mannosyltransferase activity"/>
    <property type="evidence" value="ECO:0007669"/>
    <property type="project" value="InterPro"/>
</dbReference>
<comment type="subcellular location">
    <subcellularLocation>
        <location evidence="1 13">Endoplasmic reticulum membrane</location>
        <topology evidence="1 13">Multi-pass membrane protein</topology>
    </subcellularLocation>
</comment>
<keyword evidence="6 13" id="KW-0328">Glycosyltransferase</keyword>
<evidence type="ECO:0000256" key="8">
    <source>
        <dbReference type="ARBA" id="ARBA00022692"/>
    </source>
</evidence>
<keyword evidence="8 13" id="KW-0812">Transmembrane</keyword>
<keyword evidence="15" id="KW-1185">Reference proteome</keyword>
<dbReference type="PANTHER" id="PTHR12886:SF0">
    <property type="entry name" value="GPI MANNOSYLTRANSFERASE 1"/>
    <property type="match status" value="1"/>
</dbReference>
<feature type="transmembrane region" description="Helical" evidence="13">
    <location>
        <begin position="7"/>
        <end position="26"/>
    </location>
</feature>
<feature type="transmembrane region" description="Helical" evidence="13">
    <location>
        <begin position="139"/>
        <end position="157"/>
    </location>
</feature>
<gene>
    <name evidence="14" type="ORF">INT45_001058</name>
</gene>
<name>A0A8H7SEA5_9FUNG</name>
<dbReference type="InterPro" id="IPR007704">
    <property type="entry name" value="PIG-M"/>
</dbReference>
<dbReference type="AlphaFoldDB" id="A0A8H7SEA5"/>
<dbReference type="EMBL" id="JAEPRB010000014">
    <property type="protein sequence ID" value="KAG2226711.1"/>
    <property type="molecule type" value="Genomic_DNA"/>
</dbReference>
<evidence type="ECO:0000256" key="11">
    <source>
        <dbReference type="ARBA" id="ARBA00023136"/>
    </source>
</evidence>